<feature type="region of interest" description="Disordered" evidence="6">
    <location>
        <begin position="564"/>
        <end position="665"/>
    </location>
</feature>
<proteinExistence type="inferred from homology"/>
<protein>
    <submittedName>
        <fullName evidence="8">Sentrin-specific protease 6</fullName>
    </submittedName>
</protein>
<dbReference type="SUPFAM" id="SSF54001">
    <property type="entry name" value="Cysteine proteinases"/>
    <property type="match status" value="1"/>
</dbReference>
<dbReference type="PANTHER" id="PTHR46896:SF1">
    <property type="entry name" value="SENTRIN-SPECIFIC PROTEASE 6"/>
    <property type="match status" value="1"/>
</dbReference>
<comment type="caution">
    <text evidence="8">The sequence shown here is derived from an EMBL/GenBank/DDBJ whole genome shotgun (WGS) entry which is preliminary data.</text>
</comment>
<feature type="compositionally biased region" description="Polar residues" evidence="6">
    <location>
        <begin position="876"/>
        <end position="889"/>
    </location>
</feature>
<dbReference type="GO" id="GO:0016926">
    <property type="term" value="P:protein desumoylation"/>
    <property type="evidence" value="ECO:0007669"/>
    <property type="project" value="TreeGrafter"/>
</dbReference>
<dbReference type="PANTHER" id="PTHR46896">
    <property type="entry name" value="SENTRIN-SPECIFIC PROTEASE"/>
    <property type="match status" value="1"/>
</dbReference>
<evidence type="ECO:0000256" key="1">
    <source>
        <dbReference type="ARBA" id="ARBA00005234"/>
    </source>
</evidence>
<dbReference type="InterPro" id="IPR038765">
    <property type="entry name" value="Papain-like_cys_pep_sf"/>
</dbReference>
<dbReference type="InterPro" id="IPR003653">
    <property type="entry name" value="Peptidase_C48_C"/>
</dbReference>
<dbReference type="GO" id="GO:0090234">
    <property type="term" value="P:regulation of kinetochore assembly"/>
    <property type="evidence" value="ECO:0007669"/>
    <property type="project" value="TreeGrafter"/>
</dbReference>
<dbReference type="GO" id="GO:0005634">
    <property type="term" value="C:nucleus"/>
    <property type="evidence" value="ECO:0007669"/>
    <property type="project" value="TreeGrafter"/>
</dbReference>
<feature type="compositionally biased region" description="Low complexity" evidence="6">
    <location>
        <begin position="1063"/>
        <end position="1082"/>
    </location>
</feature>
<evidence type="ECO:0000256" key="2">
    <source>
        <dbReference type="ARBA" id="ARBA00022553"/>
    </source>
</evidence>
<feature type="compositionally biased region" description="Low complexity" evidence="6">
    <location>
        <begin position="564"/>
        <end position="576"/>
    </location>
</feature>
<feature type="compositionally biased region" description="Low complexity" evidence="6">
    <location>
        <begin position="1139"/>
        <end position="1150"/>
    </location>
</feature>
<feature type="compositionally biased region" description="Polar residues" evidence="6">
    <location>
        <begin position="687"/>
        <end position="697"/>
    </location>
</feature>
<feature type="compositionally biased region" description="Pro residues" evidence="6">
    <location>
        <begin position="1311"/>
        <end position="1321"/>
    </location>
</feature>
<accession>A0AAD9BR89</accession>
<sequence>MAHNRSFLFEALDRSETRRDGGYRHNNWSFSLSGEEERIHDSGSVSIEEMNRQQPEETKSPSLRHFPSPDPLRTYENRTNNLIGPLSRLPPKRLSDVPLTDVPLTLETSSLHVLLHVPLSFSDVPLTLETSSLYVLLYVPLSFSDVPEETSSLHVLLYVPLSFSDVPLTLETSSLHVLLYVPLSFSDVPEETSSLHVLLYVPLSFSDVPEETSSLHVLLYVPLSFSDVPEETSSLHVLLYVPLSFSDVPLTLETSSLHVLLHVPLSFGDVPLTLKTSSLHVLLYVPLSYGDVPLTLETSSLHVLLHVTLSFGDVPLTLKTSSLHVLLYVPLSFSDVPLTLETSSLHVLLHVLLHVPLHVLLHVPLHVLLHVPLSFSDVPLTLETSSLHVLLYVPLSFSDVPEETSSSTPNRTNFCLQGIVLQGRHFQHAQMPSGGRRPGQRNDFSTTPQGVEVDSIVLTCPEISDEDQLSVKRRVHQLKRKPLEVFCSFPSQVKAAEPLCPTVYHTVCMKCKKPSEDISMCVTCGSGAALLSSVTPRPPLRSSSGPISLQQSFYRPASTLRGSRGSLLPLSNSNGLSAGGSGYQGARNPPKGKRATAAHRHELNDPIVLSSDEEEEADNASTGSVSRLDSVSPRPADSAHSSPAPSGGRVEAAVKSAGEEEEMNADFFEDVNMKITIPRRSRMKDQFGNQPPEQFSQRTKKPKLSPDKCDSIILECRSVRIGTLRRMVTKPVVFSIDQIQLETEGPECNSVENVYFRASELISCEWCKIRKLPVLFFQTTADECFRLRSQLNMNEDKTGEWYDCAGHQSDEKFIVLIFENGLVSKEQNFLDEILREIGRKNNLSDFPSDLPFEEANIRLVNYNKASKQKEDKEKPMQTSQGSPVTNITPLSPVAMATRTRMSTRQHSSYFEDDEEEMTDLQHTFSGPIIKLMVYPPPPAKGGISVTNEDLHCLNEGEFLNDVILDFYLKYLVLERLKKEDAQRIHVFSSFFYKRLNQRERRNAPETSNLPIHKRKHNRVKTWTRHVDLFQKDFIFVPINESAHWYLAVICFPGLNGPLFDQNPQSPAPSSALQSEESAPDSVSPDRPDPPSEPLSVPQASREGATEGDPAPPPTEPQYTSELHRISVSYASVKEDNDPFSFSDDQSSCQDECSEDGTLPEDPLSSESASKLNLCRQPCILIMDSLRGPARSTVVKTLREYLEVEWEVRQGSSRCFGKDVMKGSSPRVPQQDNFSDCGVYVLQYVESFFQNPIPSFHLPVNLSDWFPQQRMKTKREEIKQLILKIKERQEVDRKEVSASPRCPEVPETPQTPNGPPNVPISP</sequence>
<dbReference type="Pfam" id="PF02902">
    <property type="entry name" value="Peptidase_C48"/>
    <property type="match status" value="1"/>
</dbReference>
<dbReference type="GO" id="GO:0006508">
    <property type="term" value="P:proteolysis"/>
    <property type="evidence" value="ECO:0007669"/>
    <property type="project" value="UniProtKB-KW"/>
</dbReference>
<feature type="region of interest" description="Disordered" evidence="6">
    <location>
        <begin position="681"/>
        <end position="706"/>
    </location>
</feature>
<evidence type="ECO:0000256" key="5">
    <source>
        <dbReference type="ARBA" id="ARBA00022801"/>
    </source>
</evidence>
<dbReference type="GO" id="GO:0090169">
    <property type="term" value="P:regulation of spindle assembly"/>
    <property type="evidence" value="ECO:0007669"/>
    <property type="project" value="TreeGrafter"/>
</dbReference>
<gene>
    <name evidence="8" type="ORF">KUDE01_013320</name>
</gene>
<evidence type="ECO:0000313" key="8">
    <source>
        <dbReference type="EMBL" id="KAK1888640.1"/>
    </source>
</evidence>
<evidence type="ECO:0000259" key="7">
    <source>
        <dbReference type="PROSITE" id="PS50600"/>
    </source>
</evidence>
<keyword evidence="5" id="KW-0378">Hydrolase</keyword>
<feature type="compositionally biased region" description="Basic and acidic residues" evidence="6">
    <location>
        <begin position="49"/>
        <end position="59"/>
    </location>
</feature>
<feature type="region of interest" description="Disordered" evidence="6">
    <location>
        <begin position="865"/>
        <end position="889"/>
    </location>
</feature>
<evidence type="ECO:0000256" key="6">
    <source>
        <dbReference type="SAM" id="MobiDB-lite"/>
    </source>
</evidence>
<evidence type="ECO:0000313" key="9">
    <source>
        <dbReference type="Proteomes" id="UP001228049"/>
    </source>
</evidence>
<feature type="region of interest" description="Disordered" evidence="6">
    <location>
        <begin position="1288"/>
        <end position="1321"/>
    </location>
</feature>
<dbReference type="GO" id="GO:0005737">
    <property type="term" value="C:cytoplasm"/>
    <property type="evidence" value="ECO:0007669"/>
    <property type="project" value="TreeGrafter"/>
</dbReference>
<evidence type="ECO:0000256" key="4">
    <source>
        <dbReference type="ARBA" id="ARBA00022786"/>
    </source>
</evidence>
<keyword evidence="2" id="KW-0597">Phosphoprotein</keyword>
<feature type="compositionally biased region" description="Low complexity" evidence="6">
    <location>
        <begin position="632"/>
        <end position="646"/>
    </location>
</feature>
<keyword evidence="3 8" id="KW-0645">Protease</keyword>
<feature type="compositionally biased region" description="Polar residues" evidence="6">
    <location>
        <begin position="619"/>
        <end position="629"/>
    </location>
</feature>
<keyword evidence="4" id="KW-0833">Ubl conjugation pathway</keyword>
<feature type="region of interest" description="Disordered" evidence="6">
    <location>
        <begin position="1134"/>
        <end position="1168"/>
    </location>
</feature>
<dbReference type="PROSITE" id="PS50600">
    <property type="entry name" value="ULP_PROTEASE"/>
    <property type="match status" value="1"/>
</dbReference>
<dbReference type="EMBL" id="JASDAP010000017">
    <property type="protein sequence ID" value="KAK1888640.1"/>
    <property type="molecule type" value="Genomic_DNA"/>
</dbReference>
<organism evidence="8 9">
    <name type="scientific">Dissostichus eleginoides</name>
    <name type="common">Patagonian toothfish</name>
    <name type="synonym">Dissostichus amissus</name>
    <dbReference type="NCBI Taxonomy" id="100907"/>
    <lineage>
        <taxon>Eukaryota</taxon>
        <taxon>Metazoa</taxon>
        <taxon>Chordata</taxon>
        <taxon>Craniata</taxon>
        <taxon>Vertebrata</taxon>
        <taxon>Euteleostomi</taxon>
        <taxon>Actinopterygii</taxon>
        <taxon>Neopterygii</taxon>
        <taxon>Teleostei</taxon>
        <taxon>Neoteleostei</taxon>
        <taxon>Acanthomorphata</taxon>
        <taxon>Eupercaria</taxon>
        <taxon>Perciformes</taxon>
        <taxon>Notothenioidei</taxon>
        <taxon>Nototheniidae</taxon>
        <taxon>Dissostichus</taxon>
    </lineage>
</organism>
<dbReference type="InterPro" id="IPR051947">
    <property type="entry name" value="Sentrin-specific_protease"/>
</dbReference>
<reference evidence="8" key="1">
    <citation type="submission" date="2023-04" db="EMBL/GenBank/DDBJ databases">
        <title>Chromosome-level genome of Chaenocephalus aceratus.</title>
        <authorList>
            <person name="Park H."/>
        </authorList>
    </citation>
    <scope>NUCLEOTIDE SEQUENCE</scope>
    <source>
        <strain evidence="8">DE</strain>
        <tissue evidence="8">Muscle</tissue>
    </source>
</reference>
<feature type="region of interest" description="Disordered" evidence="6">
    <location>
        <begin position="1061"/>
        <end position="1118"/>
    </location>
</feature>
<dbReference type="GO" id="GO:0070139">
    <property type="term" value="F:SUMO-specific endopeptidase activity"/>
    <property type="evidence" value="ECO:0007669"/>
    <property type="project" value="TreeGrafter"/>
</dbReference>
<dbReference type="Gene3D" id="3.40.395.10">
    <property type="entry name" value="Adenoviral Proteinase, Chain A"/>
    <property type="match status" value="1"/>
</dbReference>
<comment type="similarity">
    <text evidence="1">Belongs to the peptidase C48 family.</text>
</comment>
<feature type="region of interest" description="Disordered" evidence="6">
    <location>
        <begin position="39"/>
        <end position="71"/>
    </location>
</feature>
<keyword evidence="9" id="KW-1185">Reference proteome</keyword>
<feature type="domain" description="Ubiquitin-like protease family profile" evidence="7">
    <location>
        <begin position="943"/>
        <end position="1247"/>
    </location>
</feature>
<evidence type="ECO:0000256" key="3">
    <source>
        <dbReference type="ARBA" id="ARBA00022670"/>
    </source>
</evidence>
<dbReference type="Proteomes" id="UP001228049">
    <property type="component" value="Unassembled WGS sequence"/>
</dbReference>
<name>A0AAD9BR89_DISEL</name>